<reference evidence="2" key="1">
    <citation type="submission" date="2017-05" db="EMBL/GenBank/DDBJ databases">
        <authorList>
            <person name="Song R."/>
            <person name="Chenine A.L."/>
            <person name="Ruprecht R.M."/>
        </authorList>
    </citation>
    <scope>NUCLEOTIDE SEQUENCE</scope>
    <source>
        <strain evidence="2">ORNL</strain>
    </source>
</reference>
<organism evidence="2 3">
    <name type="scientific">Desulfobulbus oralis</name>
    <dbReference type="NCBI Taxonomy" id="1986146"/>
    <lineage>
        <taxon>Bacteria</taxon>
        <taxon>Pseudomonadati</taxon>
        <taxon>Thermodesulfobacteriota</taxon>
        <taxon>Desulfobulbia</taxon>
        <taxon>Desulfobulbales</taxon>
        <taxon>Desulfobulbaceae</taxon>
        <taxon>Desulfobulbus</taxon>
    </lineage>
</organism>
<accession>A0A2L1GK76</accession>
<dbReference type="Proteomes" id="UP000239867">
    <property type="component" value="Chromosome"/>
</dbReference>
<dbReference type="PANTHER" id="PTHR43169:SF2">
    <property type="entry name" value="NAD_GMP SYNTHASE DOMAIN-CONTAINING PROTEIN"/>
    <property type="match status" value="1"/>
</dbReference>
<sequence>MRPSPETAGRYADLLSWLRGLQGAVLAFSGGVDSALLLAAAREALGDRLLAVTLVTPYTPADDVAAAKSLAAALGTRHLLLERPIPDAILANPPERCYLCKRALFGELLSIARAEGLATLLEGSNADDLLELRPGFRAVQELGVQSPLLAAGLVKAEIRRLARAQGLAVWNRPSGSCLLTRLPHGATVTEAALRRIDAGEGLLRSLGFLQLRLRSHGELARIEVPPEDLPRLLEAELRTVVVTRLRSLGYRYVTLDLALDQPGRCSLPAGLSAGGPTARGLAVPPALPPGIPGRCPGRARRFFLWHGHWLFQRCNALFFRS</sequence>
<keyword evidence="3" id="KW-1185">Reference proteome</keyword>
<dbReference type="NCBIfam" id="TIGR00268">
    <property type="entry name" value="ATP-dependent sacrificial sulfur transferase LarE"/>
    <property type="match status" value="1"/>
</dbReference>
<dbReference type="KEGG" id="deo:CAY53_00020"/>
<dbReference type="GO" id="GO:0006163">
    <property type="term" value="P:purine nucleotide metabolic process"/>
    <property type="evidence" value="ECO:0007669"/>
    <property type="project" value="UniProtKB-ARBA"/>
</dbReference>
<evidence type="ECO:0000313" key="2">
    <source>
        <dbReference type="EMBL" id="AVD70064.1"/>
    </source>
</evidence>
<feature type="domain" description="NAD/GMP synthase" evidence="1">
    <location>
        <begin position="20"/>
        <end position="79"/>
    </location>
</feature>
<dbReference type="Pfam" id="PF02540">
    <property type="entry name" value="NAD_synthase"/>
    <property type="match status" value="1"/>
</dbReference>
<gene>
    <name evidence="2" type="ORF">CAY53_00020</name>
</gene>
<dbReference type="InterPro" id="IPR005232">
    <property type="entry name" value="LarE"/>
</dbReference>
<protein>
    <submittedName>
        <fullName evidence="2">TIGR00268 family protein</fullName>
    </submittedName>
</protein>
<dbReference type="InterPro" id="IPR052188">
    <property type="entry name" value="Ni-pincer_cofactor_biosynth"/>
</dbReference>
<dbReference type="InterPro" id="IPR014729">
    <property type="entry name" value="Rossmann-like_a/b/a_fold"/>
</dbReference>
<dbReference type="RefSeq" id="WP_104935391.1">
    <property type="nucleotide sequence ID" value="NZ_CP021255.1"/>
</dbReference>
<dbReference type="SUPFAM" id="SSF52402">
    <property type="entry name" value="Adenine nucleotide alpha hydrolases-like"/>
    <property type="match status" value="1"/>
</dbReference>
<dbReference type="EMBL" id="CP021255">
    <property type="protein sequence ID" value="AVD70064.1"/>
    <property type="molecule type" value="Genomic_DNA"/>
</dbReference>
<dbReference type="InterPro" id="IPR022310">
    <property type="entry name" value="NAD/GMP_synthase"/>
</dbReference>
<dbReference type="AlphaFoldDB" id="A0A2L1GK76"/>
<dbReference type="PANTHER" id="PTHR43169">
    <property type="entry name" value="EXSB FAMILY PROTEIN"/>
    <property type="match status" value="1"/>
</dbReference>
<dbReference type="GO" id="GO:0016783">
    <property type="term" value="F:sulfurtransferase activity"/>
    <property type="evidence" value="ECO:0007669"/>
    <property type="project" value="InterPro"/>
</dbReference>
<reference evidence="2" key="2">
    <citation type="journal article" date="2018" name="MBio">
        <title>Insights into the evolution of host association through the isolation and characterization of a novel human periodontal pathobiont, Desulfobulbus oralis.</title>
        <authorList>
            <person name="Cross K.L."/>
            <person name="Chirania P."/>
            <person name="Xiong W."/>
            <person name="Beall C.J."/>
            <person name="Elkins J.G."/>
            <person name="Giannone R.J."/>
            <person name="Griffen A.L."/>
            <person name="Guss A.M."/>
            <person name="Hettich R.L."/>
            <person name="Joshi S.S."/>
            <person name="Mokrzan E.M."/>
            <person name="Martin R.K."/>
            <person name="Zhulin I.B."/>
            <person name="Leys E.J."/>
            <person name="Podar M."/>
        </authorList>
    </citation>
    <scope>NUCLEOTIDE SEQUENCE [LARGE SCALE GENOMIC DNA]</scope>
    <source>
        <strain evidence="2">ORNL</strain>
    </source>
</reference>
<name>A0A2L1GK76_9BACT</name>
<dbReference type="OrthoDB" id="9776919at2"/>
<evidence type="ECO:0000313" key="3">
    <source>
        <dbReference type="Proteomes" id="UP000239867"/>
    </source>
</evidence>
<evidence type="ECO:0000259" key="1">
    <source>
        <dbReference type="Pfam" id="PF02540"/>
    </source>
</evidence>
<proteinExistence type="predicted"/>
<dbReference type="Gene3D" id="3.40.50.620">
    <property type="entry name" value="HUPs"/>
    <property type="match status" value="1"/>
</dbReference>